<dbReference type="SUPFAM" id="SSF53850">
    <property type="entry name" value="Periplasmic binding protein-like II"/>
    <property type="match status" value="1"/>
</dbReference>
<dbReference type="InterPro" id="IPR050490">
    <property type="entry name" value="Bact_solute-bd_prot1"/>
</dbReference>
<dbReference type="PANTHER" id="PTHR43649">
    <property type="entry name" value="ARABINOSE-BINDING PROTEIN-RELATED"/>
    <property type="match status" value="1"/>
</dbReference>
<dbReference type="Proteomes" id="UP000247476">
    <property type="component" value="Unassembled WGS sequence"/>
</dbReference>
<evidence type="ECO:0000313" key="8">
    <source>
        <dbReference type="Proteomes" id="UP000247476"/>
    </source>
</evidence>
<comment type="subcellular location">
    <subcellularLocation>
        <location evidence="1">Cell envelope</location>
    </subcellularLocation>
</comment>
<dbReference type="EMBL" id="QJVJ01000002">
    <property type="protein sequence ID" value="PYI56252.1"/>
    <property type="molecule type" value="Genomic_DNA"/>
</dbReference>
<keyword evidence="4 6" id="KW-0732">Signal</keyword>
<reference evidence="7 8" key="1">
    <citation type="submission" date="2018-05" db="EMBL/GenBank/DDBJ databases">
        <title>Paenibacillus flagellatus sp. nov., isolated from selenium mineral soil.</title>
        <authorList>
            <person name="Dai X."/>
        </authorList>
    </citation>
    <scope>NUCLEOTIDE SEQUENCE [LARGE SCALE GENOMIC DNA]</scope>
    <source>
        <strain evidence="7 8">DXL2</strain>
    </source>
</reference>
<organism evidence="7 8">
    <name type="scientific">Paenibacillus flagellatus</name>
    <dbReference type="NCBI Taxonomy" id="2211139"/>
    <lineage>
        <taxon>Bacteria</taxon>
        <taxon>Bacillati</taxon>
        <taxon>Bacillota</taxon>
        <taxon>Bacilli</taxon>
        <taxon>Bacillales</taxon>
        <taxon>Paenibacillaceae</taxon>
        <taxon>Paenibacillus</taxon>
    </lineage>
</organism>
<dbReference type="InterPro" id="IPR006059">
    <property type="entry name" value="SBP"/>
</dbReference>
<dbReference type="OrthoDB" id="9787283at2"/>
<protein>
    <recommendedName>
        <fullName evidence="9">ABC transporter substrate-binding protein</fullName>
    </recommendedName>
</protein>
<evidence type="ECO:0000256" key="2">
    <source>
        <dbReference type="ARBA" id="ARBA00008520"/>
    </source>
</evidence>
<evidence type="ECO:0000256" key="3">
    <source>
        <dbReference type="ARBA" id="ARBA00022448"/>
    </source>
</evidence>
<gene>
    <name evidence="7" type="ORF">DLM86_04505</name>
</gene>
<evidence type="ECO:0008006" key="9">
    <source>
        <dbReference type="Google" id="ProtNLM"/>
    </source>
</evidence>
<keyword evidence="3" id="KW-0813">Transport</keyword>
<evidence type="ECO:0000313" key="7">
    <source>
        <dbReference type="EMBL" id="PYI56252.1"/>
    </source>
</evidence>
<evidence type="ECO:0000256" key="5">
    <source>
        <dbReference type="SAM" id="MobiDB-lite"/>
    </source>
</evidence>
<evidence type="ECO:0000256" key="4">
    <source>
        <dbReference type="ARBA" id="ARBA00022729"/>
    </source>
</evidence>
<proteinExistence type="inferred from homology"/>
<dbReference type="Pfam" id="PF01547">
    <property type="entry name" value="SBP_bac_1"/>
    <property type="match status" value="1"/>
</dbReference>
<comment type="similarity">
    <text evidence="2">Belongs to the bacterial solute-binding protein 1 family.</text>
</comment>
<dbReference type="PROSITE" id="PS51257">
    <property type="entry name" value="PROKAR_LIPOPROTEIN"/>
    <property type="match status" value="1"/>
</dbReference>
<dbReference type="CDD" id="cd13580">
    <property type="entry name" value="PBP2_AlgQ_like_1"/>
    <property type="match status" value="1"/>
</dbReference>
<feature type="region of interest" description="Disordered" evidence="5">
    <location>
        <begin position="28"/>
        <end position="58"/>
    </location>
</feature>
<feature type="signal peptide" evidence="6">
    <location>
        <begin position="1"/>
        <end position="33"/>
    </location>
</feature>
<dbReference type="RefSeq" id="WP_110838780.1">
    <property type="nucleotide sequence ID" value="NZ_QJVJ01000002.1"/>
</dbReference>
<accession>A0A2V5KBD7</accession>
<dbReference type="Gene3D" id="3.40.190.10">
    <property type="entry name" value="Periplasmic binding protein-like II"/>
    <property type="match status" value="3"/>
</dbReference>
<feature type="chain" id="PRO_5039099347" description="ABC transporter substrate-binding protein" evidence="6">
    <location>
        <begin position="34"/>
        <end position="557"/>
    </location>
</feature>
<dbReference type="PANTHER" id="PTHR43649:SF31">
    <property type="entry name" value="SN-GLYCEROL-3-PHOSPHATE-BINDING PERIPLASMIC PROTEIN UGPB"/>
    <property type="match status" value="1"/>
</dbReference>
<keyword evidence="8" id="KW-1185">Reference proteome</keyword>
<name>A0A2V5KBD7_9BACL</name>
<dbReference type="AlphaFoldDB" id="A0A2V5KBD7"/>
<comment type="caution">
    <text evidence="7">The sequence shown here is derived from an EMBL/GenBank/DDBJ whole genome shotgun (WGS) entry which is preliminary data.</text>
</comment>
<evidence type="ECO:0000256" key="1">
    <source>
        <dbReference type="ARBA" id="ARBA00004196"/>
    </source>
</evidence>
<sequence>MKTKWRTGVSALTVVVLAAAASGCGLWSGSAEPDPGKPADPSPAPGDSAAAREPLGKYDPPIDITTVRAFDDSFKFVEGESLDDNIVLKLYREDMGIVWKNQWSAKNYVEKLNLAIASKNLPDIFMVDAGQLKELSEAGLLEDLTAIYEQYATPPVKESLGYQNGIGLKMGTFKGKLYGLPETRDTAGKGNLLWIRKDWLDRLGLAVPKTIDDVIAVAKAFAANDPDRNGQAKDTLGLMATNGLFDSSGLGALDGFAAAYGAYPGKWVRTASGDLGYGSVQPEVKTVLEKAHELYASGALNKEFALKDGGKANEDVIAGKLGMFYAPFWAPYWPIKDALTKDPTADWIVVPPPSGPSGEIGVPEVQFTFHWFVVRKGFKHPEAIVKALNYWYDLSLENGSRYAKFSELDQGKYKGMGLGNYSTLYISPPDISMKNADQLLSAHKSGDPSKLTPSAKKIWEDMKIPGVEGWTHQKVWLDAAPIVKRIKPNVVVDEFYGAPTKTMAEKSAALGKLINETFTKIIMGDKPIGEFDAMVAKWKEIGGDQVTKEVNEWAKSR</sequence>
<evidence type="ECO:0000256" key="6">
    <source>
        <dbReference type="SAM" id="SignalP"/>
    </source>
</evidence>
<dbReference type="GO" id="GO:0030313">
    <property type="term" value="C:cell envelope"/>
    <property type="evidence" value="ECO:0007669"/>
    <property type="project" value="UniProtKB-SubCell"/>
</dbReference>